<dbReference type="Pfam" id="PF00789">
    <property type="entry name" value="UBX"/>
    <property type="match status" value="1"/>
</dbReference>
<dbReference type="EMBL" id="AMQM01004267">
    <property type="status" value="NOT_ANNOTATED_CDS"/>
    <property type="molecule type" value="Genomic_DNA"/>
</dbReference>
<dbReference type="STRING" id="6412.T1F5H3"/>
<dbReference type="InterPro" id="IPR001012">
    <property type="entry name" value="UBX_dom"/>
</dbReference>
<reference evidence="3 5" key="2">
    <citation type="journal article" date="2013" name="Nature">
        <title>Insights into bilaterian evolution from three spiralian genomes.</title>
        <authorList>
            <person name="Simakov O."/>
            <person name="Marletaz F."/>
            <person name="Cho S.J."/>
            <person name="Edsinger-Gonzales E."/>
            <person name="Havlak P."/>
            <person name="Hellsten U."/>
            <person name="Kuo D.H."/>
            <person name="Larsson T."/>
            <person name="Lv J."/>
            <person name="Arendt D."/>
            <person name="Savage R."/>
            <person name="Osoegawa K."/>
            <person name="de Jong P."/>
            <person name="Grimwood J."/>
            <person name="Chapman J.A."/>
            <person name="Shapiro H."/>
            <person name="Aerts A."/>
            <person name="Otillar R.P."/>
            <person name="Terry A.Y."/>
            <person name="Boore J.L."/>
            <person name="Grigoriev I.V."/>
            <person name="Lindberg D.R."/>
            <person name="Seaver E.C."/>
            <person name="Weisblat D.A."/>
            <person name="Putnam N.H."/>
            <person name="Rokhsar D.S."/>
        </authorList>
    </citation>
    <scope>NUCLEOTIDE SEQUENCE</scope>
</reference>
<gene>
    <name evidence="4" type="primary">20204072</name>
    <name evidence="3" type="ORF">HELRODRAFT_172535</name>
</gene>
<dbReference type="InParanoid" id="T1F5H3"/>
<sequence length="181" mass="21065">MDRLLAFRRLREQQDREYELAMKLDRKKQRLKKEKEEERKRLKEEKLEKLRARANLRDMLKVKLMNEPVSDNVADCTRCVIRMPNGSKFNRIFCMDSPMEQLYIFLMVNDESLNDFRINTNCPRREIPPPKFLLTNQAEASISGSSSSSSDGDDVGDDGGMTFRQFGFSKSEALFVAILEA</sequence>
<protein>
    <recommendedName>
        <fullName evidence="2">UBX domain-containing protein</fullName>
    </recommendedName>
</protein>
<feature type="coiled-coil region" evidence="1">
    <location>
        <begin position="21"/>
        <end position="59"/>
    </location>
</feature>
<name>T1F5H3_HELRO</name>
<dbReference type="eggNOG" id="KOG1363">
    <property type="taxonomic scope" value="Eukaryota"/>
</dbReference>
<dbReference type="GO" id="GO:0043130">
    <property type="term" value="F:ubiquitin binding"/>
    <property type="evidence" value="ECO:0000318"/>
    <property type="project" value="GO_Central"/>
</dbReference>
<keyword evidence="1" id="KW-0175">Coiled coil</keyword>
<reference evidence="5" key="1">
    <citation type="submission" date="2012-12" db="EMBL/GenBank/DDBJ databases">
        <authorList>
            <person name="Hellsten U."/>
            <person name="Grimwood J."/>
            <person name="Chapman J.A."/>
            <person name="Shapiro H."/>
            <person name="Aerts A."/>
            <person name="Otillar R.P."/>
            <person name="Terry A.Y."/>
            <person name="Boore J.L."/>
            <person name="Simakov O."/>
            <person name="Marletaz F."/>
            <person name="Cho S.-J."/>
            <person name="Edsinger-Gonzales E."/>
            <person name="Havlak P."/>
            <person name="Kuo D.-H."/>
            <person name="Larsson T."/>
            <person name="Lv J."/>
            <person name="Arendt D."/>
            <person name="Savage R."/>
            <person name="Osoegawa K."/>
            <person name="de Jong P."/>
            <person name="Lindberg D.R."/>
            <person name="Seaver E.C."/>
            <person name="Weisblat D.A."/>
            <person name="Putnam N.H."/>
            <person name="Grigoriev I.V."/>
            <person name="Rokhsar D.S."/>
        </authorList>
    </citation>
    <scope>NUCLEOTIDE SEQUENCE</scope>
</reference>
<dbReference type="CTD" id="20204072"/>
<accession>T1F5H3</accession>
<feature type="domain" description="UBX" evidence="2">
    <location>
        <begin position="72"/>
        <end position="176"/>
    </location>
</feature>
<evidence type="ECO:0000256" key="1">
    <source>
        <dbReference type="SAM" id="Coils"/>
    </source>
</evidence>
<evidence type="ECO:0000313" key="5">
    <source>
        <dbReference type="Proteomes" id="UP000015101"/>
    </source>
</evidence>
<dbReference type="PROSITE" id="PS50033">
    <property type="entry name" value="UBX"/>
    <property type="match status" value="1"/>
</dbReference>
<proteinExistence type="predicted"/>
<dbReference type="InterPro" id="IPR050730">
    <property type="entry name" value="UBX_domain-protein"/>
</dbReference>
<evidence type="ECO:0000313" key="4">
    <source>
        <dbReference type="EnsemblMetazoa" id="HelroP172535"/>
    </source>
</evidence>
<dbReference type="RefSeq" id="XP_009017458.1">
    <property type="nucleotide sequence ID" value="XM_009019210.1"/>
</dbReference>
<keyword evidence="5" id="KW-1185">Reference proteome</keyword>
<evidence type="ECO:0000313" key="3">
    <source>
        <dbReference type="EMBL" id="ESO04189.1"/>
    </source>
</evidence>
<dbReference type="EMBL" id="KB096502">
    <property type="protein sequence ID" value="ESO04189.1"/>
    <property type="molecule type" value="Genomic_DNA"/>
</dbReference>
<dbReference type="AlphaFoldDB" id="T1F5H3"/>
<dbReference type="KEGG" id="hro:HELRODRAFT_172535"/>
<dbReference type="InterPro" id="IPR029071">
    <property type="entry name" value="Ubiquitin-like_domsf"/>
</dbReference>
<evidence type="ECO:0000259" key="2">
    <source>
        <dbReference type="PROSITE" id="PS50033"/>
    </source>
</evidence>
<dbReference type="Proteomes" id="UP000015101">
    <property type="component" value="Unassembled WGS sequence"/>
</dbReference>
<organism evidence="4 5">
    <name type="scientific">Helobdella robusta</name>
    <name type="common">Californian leech</name>
    <dbReference type="NCBI Taxonomy" id="6412"/>
    <lineage>
        <taxon>Eukaryota</taxon>
        <taxon>Metazoa</taxon>
        <taxon>Spiralia</taxon>
        <taxon>Lophotrochozoa</taxon>
        <taxon>Annelida</taxon>
        <taxon>Clitellata</taxon>
        <taxon>Hirudinea</taxon>
        <taxon>Rhynchobdellida</taxon>
        <taxon>Glossiphoniidae</taxon>
        <taxon>Helobdella</taxon>
    </lineage>
</organism>
<dbReference type="HOGENOM" id="CLU_1490589_0_0_1"/>
<reference evidence="4" key="3">
    <citation type="submission" date="2015-06" db="UniProtKB">
        <authorList>
            <consortium name="EnsemblMetazoa"/>
        </authorList>
    </citation>
    <scope>IDENTIFICATION</scope>
</reference>
<dbReference type="Gene3D" id="3.10.20.90">
    <property type="entry name" value="Phosphatidylinositol 3-kinase Catalytic Subunit, Chain A, domain 1"/>
    <property type="match status" value="1"/>
</dbReference>
<dbReference type="GeneID" id="20204072"/>
<dbReference type="PANTHER" id="PTHR23322">
    <property type="entry name" value="FAS-ASSOCIATED PROTEIN"/>
    <property type="match status" value="1"/>
</dbReference>
<dbReference type="SUPFAM" id="SSF54236">
    <property type="entry name" value="Ubiquitin-like"/>
    <property type="match status" value="1"/>
</dbReference>
<dbReference type="EnsemblMetazoa" id="HelroT172535">
    <property type="protein sequence ID" value="HelroP172535"/>
    <property type="gene ID" value="HelroG172535"/>
</dbReference>
<dbReference type="PANTHER" id="PTHR23322:SF93">
    <property type="entry name" value="UBX DOMAIN-CONTAINING PROTEIN 8"/>
    <property type="match status" value="1"/>
</dbReference>